<protein>
    <recommendedName>
        <fullName evidence="4">SbsA Ig-like domain-containing protein</fullName>
    </recommendedName>
</protein>
<proteinExistence type="predicted"/>
<dbReference type="Proteomes" id="UP000316921">
    <property type="component" value="Chromosome"/>
</dbReference>
<evidence type="ECO:0000313" key="3">
    <source>
        <dbReference type="Proteomes" id="UP000316921"/>
    </source>
</evidence>
<evidence type="ECO:0008006" key="4">
    <source>
        <dbReference type="Google" id="ProtNLM"/>
    </source>
</evidence>
<reference evidence="2 3" key="1">
    <citation type="submission" date="2019-02" db="EMBL/GenBank/DDBJ databases">
        <title>Deep-cultivation of Planctomycetes and their phenomic and genomic characterization uncovers novel biology.</title>
        <authorList>
            <person name="Wiegand S."/>
            <person name="Jogler M."/>
            <person name="Boedeker C."/>
            <person name="Pinto D."/>
            <person name="Vollmers J."/>
            <person name="Rivas-Marin E."/>
            <person name="Kohn T."/>
            <person name="Peeters S.H."/>
            <person name="Heuer A."/>
            <person name="Rast P."/>
            <person name="Oberbeckmann S."/>
            <person name="Bunk B."/>
            <person name="Jeske O."/>
            <person name="Meyerdierks A."/>
            <person name="Storesund J.E."/>
            <person name="Kallscheuer N."/>
            <person name="Luecker S."/>
            <person name="Lage O.M."/>
            <person name="Pohl T."/>
            <person name="Merkel B.J."/>
            <person name="Hornburger P."/>
            <person name="Mueller R.-W."/>
            <person name="Bruemmer F."/>
            <person name="Labrenz M."/>
            <person name="Spormann A.M."/>
            <person name="Op den Camp H."/>
            <person name="Overmann J."/>
            <person name="Amann R."/>
            <person name="Jetten M.S.M."/>
            <person name="Mascher T."/>
            <person name="Medema M.H."/>
            <person name="Devos D.P."/>
            <person name="Kaster A.-K."/>
            <person name="Ovreas L."/>
            <person name="Rohde M."/>
            <person name="Galperin M.Y."/>
            <person name="Jogler C."/>
        </authorList>
    </citation>
    <scope>NUCLEOTIDE SEQUENCE [LARGE SCALE GENOMIC DNA]</scope>
    <source>
        <strain evidence="2 3">Pla133</strain>
    </source>
</reference>
<name>A0A518BP86_9BACT</name>
<dbReference type="EMBL" id="CP036287">
    <property type="protein sequence ID" value="QDU68789.1"/>
    <property type="molecule type" value="Genomic_DNA"/>
</dbReference>
<dbReference type="RefSeq" id="WP_145068104.1">
    <property type="nucleotide sequence ID" value="NZ_CP036287.1"/>
</dbReference>
<dbReference type="AlphaFoldDB" id="A0A518BP86"/>
<organism evidence="2 3">
    <name type="scientific">Engelhardtia mirabilis</name>
    <dbReference type="NCBI Taxonomy" id="2528011"/>
    <lineage>
        <taxon>Bacteria</taxon>
        <taxon>Pseudomonadati</taxon>
        <taxon>Planctomycetota</taxon>
        <taxon>Planctomycetia</taxon>
        <taxon>Planctomycetia incertae sedis</taxon>
        <taxon>Engelhardtia</taxon>
    </lineage>
</organism>
<gene>
    <name evidence="2" type="ORF">Pla133_38920</name>
</gene>
<keyword evidence="3" id="KW-1185">Reference proteome</keyword>
<evidence type="ECO:0000313" key="2">
    <source>
        <dbReference type="EMBL" id="QDU68789.1"/>
    </source>
</evidence>
<feature type="region of interest" description="Disordered" evidence="1">
    <location>
        <begin position="1"/>
        <end position="32"/>
    </location>
</feature>
<sequence length="1129" mass="119206">MRQATPPFRAETTGTCLRTDVHPAEASGSRAGGVASSLRGAVAALGLVAMAACGGSSSSGGSVSQGQLGSTAIKPGQSSVLNGGGYIVTDNQSGTAVDFRLVGMAWGRLVDVYDTVPTSSDYTSNPLDTDNYESRLIYPDFVIGQAVDTAFESGELKWEFSTNPVNGQPRLRISADAETQKSLFSLRIGEATSGLQPVDPKGVGPTELPPFSVVARNAALVLTFDDLLADSSIGANSTVDVLVGDPPVTPFDARVLTDSNYGGVSAVDGTFRSSRIVIDFTVTADELVTVGQVVEVNGVGLPTSENTVQPNLAIRIPTKVVPGVGQFAVLTNPGGGTLNLNESGPVDFSTPTLDVAWTLRAGNATDENNGFLVDNIAPRVVGIQPAMITAASDDPTGVAGIDLVLSLEFEVTDCALNPQPGDVIQVSSILSYEVKQAATVVGSTAINVPVRIFPDFESVSASELAGVDVQFLSPWRESLGQSKAPCFVRFSPSAGLPPAFQVSPEADVIVRFSEPIDPSSARPFDTFYIARSALTDAQLSSAAGGLFPADTNDLVLGTIGQSSDGRELRFTPSVPFTHAASALETYYLNLFSDSAESKGLIDLGGNTLADALPRVPFTMDPAAAAQDTGSWVLRFNFAEEDGVGGPEIRGQYLFDETKGQIRPRPVQRFSAVIDRNTEPVVGGMVPNITALETPLSAQGSKSHLIWRYMDVGFDISQKDDLFYNLDIEGIALSPFGGAVVSTVYDEFEMRLGHAANVPDEFLIVLPPPIPAFPTSGFGTSDPFDSNFLSDPKGGPFVVHPRELGFAISSSDVVAASTGMPVLQMPWNDGLSESDKTFFTWRDTAVQTFGNVDDSGALLGGGVPTFQEAAILGLLIPPGDVWGPGIPDTGPINPIGVPSPGLPLLMEYRCYPTESISLNAFDMSMAVAVAPVPHFRAFSTGGTNTTGQVVIKDPDLQSDPTGGFDTTAGNEGQPTIARDDMFYMGQMDIVIRTSRVYTILMDAEQQPTFALGTKPYVYEAMVMRPSPSEQPVGTSVIPAWRGQNIVSLNAHPAMIDGTQMDVFGEPEMGPLGDPMGTPLNNPFPWSDPTWHDSLSDMNGLRFVQSRLTFIGNTKSGVTASLDSYGLAFSR</sequence>
<accession>A0A518BP86</accession>
<evidence type="ECO:0000256" key="1">
    <source>
        <dbReference type="SAM" id="MobiDB-lite"/>
    </source>
</evidence>
<dbReference type="KEGG" id="pbap:Pla133_38920"/>